<protein>
    <submittedName>
        <fullName evidence="2">Uncharacterized protein</fullName>
    </submittedName>
</protein>
<organism evidence="2 3">
    <name type="scientific">Triangularia setosa</name>
    <dbReference type="NCBI Taxonomy" id="2587417"/>
    <lineage>
        <taxon>Eukaryota</taxon>
        <taxon>Fungi</taxon>
        <taxon>Dikarya</taxon>
        <taxon>Ascomycota</taxon>
        <taxon>Pezizomycotina</taxon>
        <taxon>Sordariomycetes</taxon>
        <taxon>Sordariomycetidae</taxon>
        <taxon>Sordariales</taxon>
        <taxon>Podosporaceae</taxon>
        <taxon>Triangularia</taxon>
    </lineage>
</organism>
<dbReference type="EMBL" id="MU866273">
    <property type="protein sequence ID" value="KAK4174624.1"/>
    <property type="molecule type" value="Genomic_DNA"/>
</dbReference>
<sequence length="189" mass="21887">MLKQQQERLREQQRGLDKRAKALDLREVSVRNREVNAEEFFYARELCLDAREEDNNRREAEVTRREKAAYDRDAGIFHRIKEAGLREEQVYRREMAVLDREQFSGVSSPDITSSVEITPFPETECEVVESQGIVCMDGPESRYNRSFQGTGRSRSSPPDEHRIVAVHGAADVRRALFGSGHDDSRERSW</sequence>
<evidence type="ECO:0000256" key="1">
    <source>
        <dbReference type="SAM" id="MobiDB-lite"/>
    </source>
</evidence>
<reference evidence="2" key="2">
    <citation type="submission" date="2023-05" db="EMBL/GenBank/DDBJ databases">
        <authorList>
            <consortium name="Lawrence Berkeley National Laboratory"/>
            <person name="Steindorff A."/>
            <person name="Hensen N."/>
            <person name="Bonometti L."/>
            <person name="Westerberg I."/>
            <person name="Brannstrom I.O."/>
            <person name="Guillou S."/>
            <person name="Cros-Aarteil S."/>
            <person name="Calhoun S."/>
            <person name="Haridas S."/>
            <person name="Kuo A."/>
            <person name="Mondo S."/>
            <person name="Pangilinan J."/>
            <person name="Riley R."/>
            <person name="Labutti K."/>
            <person name="Andreopoulos B."/>
            <person name="Lipzen A."/>
            <person name="Chen C."/>
            <person name="Yanf M."/>
            <person name="Daum C."/>
            <person name="Ng V."/>
            <person name="Clum A."/>
            <person name="Ohm R."/>
            <person name="Martin F."/>
            <person name="Silar P."/>
            <person name="Natvig D."/>
            <person name="Lalanne C."/>
            <person name="Gautier V."/>
            <person name="Ament-Velasquez S.L."/>
            <person name="Kruys A."/>
            <person name="Hutchinson M.I."/>
            <person name="Powell A.J."/>
            <person name="Barry K."/>
            <person name="Miller A.N."/>
            <person name="Grigoriev I.V."/>
            <person name="Debuchy R."/>
            <person name="Gladieux P."/>
            <person name="Thoren M.H."/>
            <person name="Johannesson H."/>
        </authorList>
    </citation>
    <scope>NUCLEOTIDE SEQUENCE</scope>
    <source>
        <strain evidence="2">CBS 892.96</strain>
    </source>
</reference>
<accession>A0AAN7A616</accession>
<comment type="caution">
    <text evidence="2">The sequence shown here is derived from an EMBL/GenBank/DDBJ whole genome shotgun (WGS) entry which is preliminary data.</text>
</comment>
<evidence type="ECO:0000313" key="2">
    <source>
        <dbReference type="EMBL" id="KAK4174624.1"/>
    </source>
</evidence>
<dbReference type="AlphaFoldDB" id="A0AAN7A616"/>
<dbReference type="Proteomes" id="UP001302321">
    <property type="component" value="Unassembled WGS sequence"/>
</dbReference>
<name>A0AAN7A616_9PEZI</name>
<keyword evidence="3" id="KW-1185">Reference proteome</keyword>
<gene>
    <name evidence="2" type="ORF">QBC36DRAFT_333301</name>
</gene>
<feature type="compositionally biased region" description="Polar residues" evidence="1">
    <location>
        <begin position="144"/>
        <end position="156"/>
    </location>
</feature>
<reference evidence="2" key="1">
    <citation type="journal article" date="2023" name="Mol. Phylogenet. Evol.">
        <title>Genome-scale phylogeny and comparative genomics of the fungal order Sordariales.</title>
        <authorList>
            <person name="Hensen N."/>
            <person name="Bonometti L."/>
            <person name="Westerberg I."/>
            <person name="Brannstrom I.O."/>
            <person name="Guillou S."/>
            <person name="Cros-Aarteil S."/>
            <person name="Calhoun S."/>
            <person name="Haridas S."/>
            <person name="Kuo A."/>
            <person name="Mondo S."/>
            <person name="Pangilinan J."/>
            <person name="Riley R."/>
            <person name="LaButti K."/>
            <person name="Andreopoulos B."/>
            <person name="Lipzen A."/>
            <person name="Chen C."/>
            <person name="Yan M."/>
            <person name="Daum C."/>
            <person name="Ng V."/>
            <person name="Clum A."/>
            <person name="Steindorff A."/>
            <person name="Ohm R.A."/>
            <person name="Martin F."/>
            <person name="Silar P."/>
            <person name="Natvig D.O."/>
            <person name="Lalanne C."/>
            <person name="Gautier V."/>
            <person name="Ament-Velasquez S.L."/>
            <person name="Kruys A."/>
            <person name="Hutchinson M.I."/>
            <person name="Powell A.J."/>
            <person name="Barry K."/>
            <person name="Miller A.N."/>
            <person name="Grigoriev I.V."/>
            <person name="Debuchy R."/>
            <person name="Gladieux P."/>
            <person name="Hiltunen Thoren M."/>
            <person name="Johannesson H."/>
        </authorList>
    </citation>
    <scope>NUCLEOTIDE SEQUENCE</scope>
    <source>
        <strain evidence="2">CBS 892.96</strain>
    </source>
</reference>
<evidence type="ECO:0000313" key="3">
    <source>
        <dbReference type="Proteomes" id="UP001302321"/>
    </source>
</evidence>
<proteinExistence type="predicted"/>
<feature type="region of interest" description="Disordered" evidence="1">
    <location>
        <begin position="139"/>
        <end position="161"/>
    </location>
</feature>